<feature type="compositionally biased region" description="Polar residues" evidence="8">
    <location>
        <begin position="234"/>
        <end position="245"/>
    </location>
</feature>
<feature type="compositionally biased region" description="Pro residues" evidence="8">
    <location>
        <begin position="363"/>
        <end position="374"/>
    </location>
</feature>
<dbReference type="PANTHER" id="PTHR23306:SF3">
    <property type="entry name" value="TUMOR SUPPRESSOR PROTEIN 101"/>
    <property type="match status" value="1"/>
</dbReference>
<feature type="compositionally biased region" description="Pro residues" evidence="8">
    <location>
        <begin position="204"/>
        <end position="232"/>
    </location>
</feature>
<evidence type="ECO:0000256" key="8">
    <source>
        <dbReference type="SAM" id="MobiDB-lite"/>
    </source>
</evidence>
<feature type="compositionally biased region" description="Low complexity" evidence="8">
    <location>
        <begin position="156"/>
        <end position="169"/>
    </location>
</feature>
<dbReference type="Gene3D" id="6.10.140.820">
    <property type="match status" value="1"/>
</dbReference>
<dbReference type="PANTHER" id="PTHR23306">
    <property type="entry name" value="TUMOR SUSCEPTIBILITY GENE 101 PROTEIN-RELATED"/>
    <property type="match status" value="1"/>
</dbReference>
<dbReference type="InterPro" id="IPR008883">
    <property type="entry name" value="UEV_N"/>
</dbReference>
<dbReference type="GO" id="GO:0043130">
    <property type="term" value="F:ubiquitin binding"/>
    <property type="evidence" value="ECO:0007669"/>
    <property type="project" value="TreeGrafter"/>
</dbReference>
<dbReference type="GeneID" id="28981928"/>
<feature type="compositionally biased region" description="Low complexity" evidence="8">
    <location>
        <begin position="353"/>
        <end position="362"/>
    </location>
</feature>
<evidence type="ECO:0000259" key="9">
    <source>
        <dbReference type="PROSITE" id="PS51312"/>
    </source>
</evidence>
<dbReference type="PRINTS" id="PR01217">
    <property type="entry name" value="PRICHEXTENSN"/>
</dbReference>
<comment type="similarity">
    <text evidence="2">Belongs to the ubiquitin-conjugating enzyme family. UEV subfamily.</text>
</comment>
<dbReference type="STRING" id="879819.A0A0J0XPB1"/>
<feature type="domain" description="UEV" evidence="10">
    <location>
        <begin position="5"/>
        <end position="152"/>
    </location>
</feature>
<evidence type="ECO:0000256" key="5">
    <source>
        <dbReference type="ARBA" id="ARBA00022927"/>
    </source>
</evidence>
<feature type="compositionally biased region" description="Pro residues" evidence="8">
    <location>
        <begin position="272"/>
        <end position="296"/>
    </location>
</feature>
<evidence type="ECO:0000256" key="1">
    <source>
        <dbReference type="ARBA" id="ARBA00004177"/>
    </source>
</evidence>
<evidence type="ECO:0000313" key="12">
    <source>
        <dbReference type="Proteomes" id="UP000053611"/>
    </source>
</evidence>
<dbReference type="Gene3D" id="3.10.110.10">
    <property type="entry name" value="Ubiquitin Conjugating Enzyme"/>
    <property type="match status" value="1"/>
</dbReference>
<dbReference type="GO" id="GO:0072666">
    <property type="term" value="P:establishment of protein localization to vacuole"/>
    <property type="evidence" value="ECO:0007669"/>
    <property type="project" value="UniProtKB-ARBA"/>
</dbReference>
<keyword evidence="5 7" id="KW-0653">Protein transport</keyword>
<dbReference type="GO" id="GO:0000813">
    <property type="term" value="C:ESCRT I complex"/>
    <property type="evidence" value="ECO:0007669"/>
    <property type="project" value="TreeGrafter"/>
</dbReference>
<evidence type="ECO:0000256" key="2">
    <source>
        <dbReference type="ARBA" id="ARBA00009594"/>
    </source>
</evidence>
<comment type="subcellular location">
    <subcellularLocation>
        <location evidence="1">Endosome</location>
    </subcellularLocation>
</comment>
<dbReference type="CDD" id="cd11685">
    <property type="entry name" value="UEV_TSG101-like"/>
    <property type="match status" value="1"/>
</dbReference>
<gene>
    <name evidence="11" type="ORF">CC85DRAFT_273570</name>
</gene>
<evidence type="ECO:0000256" key="4">
    <source>
        <dbReference type="ARBA" id="ARBA00022753"/>
    </source>
</evidence>
<sequence>MSSLDATRDWLKNVLRPYPSHERILSEVLGVLSSYRTLQVKTDAFTFDSGQTALLLLLHGTLPINYRGATYQIPVHVWVPHEYPRRPPMAFVVPTKEMGVRKSREVDPGGRVREEVVEHWWASWPSPNRDIPTLLNKLAEIFSATPPVYAKPPERPSSQPRSPAQLSAPQPVPPPRPYSNGEALPTYARRQGSLPGSSDRASPTPMPGSPPVPLRPGQVPPVPHRPQFPPPRAGTQSPQPFSPVSSAGGGSWHGPPVLPAPFLPGQHGPLGQQPPPPPPPPPQMPMPPYPPQPPPQQMWSPVPGLAPQQQQPQPPQPPPLPPHLQSPRQPEQPQHPREPQHPQPPYGQPGPGYPQYAPQAFQQPPPPTLPPQRPPDLMSSSPETTTAALPDPADAPPIPPSKPPPPSVLHLHAVLLPHLAASLPPLMHSLQSQKAQLVERREDLATGEPAIRDEMARLEAVKKVCDAVGGRMQEVVNKGEARVAELEQRGDVSVDEVVCSISIVHNQLVDLVAEDNALSDTMYHLTRALDAERIDLDRYLKAVRSLAREQYMKRALIERIQEGMGQASWSS</sequence>
<dbReference type="GO" id="GO:0043162">
    <property type="term" value="P:ubiquitin-dependent protein catabolic process via the multivesicular body sorting pathway"/>
    <property type="evidence" value="ECO:0007669"/>
    <property type="project" value="UniProtKB-ARBA"/>
</dbReference>
<organism evidence="11 12">
    <name type="scientific">Cutaneotrichosporon oleaginosum</name>
    <dbReference type="NCBI Taxonomy" id="879819"/>
    <lineage>
        <taxon>Eukaryota</taxon>
        <taxon>Fungi</taxon>
        <taxon>Dikarya</taxon>
        <taxon>Basidiomycota</taxon>
        <taxon>Agaricomycotina</taxon>
        <taxon>Tremellomycetes</taxon>
        <taxon>Trichosporonales</taxon>
        <taxon>Trichosporonaceae</taxon>
        <taxon>Cutaneotrichosporon</taxon>
    </lineage>
</organism>
<evidence type="ECO:0000256" key="3">
    <source>
        <dbReference type="ARBA" id="ARBA00022448"/>
    </source>
</evidence>
<protein>
    <submittedName>
        <fullName evidence="11">UEV-domain-containing protein</fullName>
    </submittedName>
</protein>
<evidence type="ECO:0000256" key="6">
    <source>
        <dbReference type="ARBA" id="ARBA00023054"/>
    </source>
</evidence>
<dbReference type="GO" id="GO:0006886">
    <property type="term" value="P:intracellular protein transport"/>
    <property type="evidence" value="ECO:0007669"/>
    <property type="project" value="UniProtKB-ARBA"/>
</dbReference>
<dbReference type="InterPro" id="IPR037202">
    <property type="entry name" value="ESCRT_assembly_dom"/>
</dbReference>
<feature type="region of interest" description="Disordered" evidence="8">
    <location>
        <begin position="147"/>
        <end position="406"/>
    </location>
</feature>
<dbReference type="Pfam" id="PF05743">
    <property type="entry name" value="UEV"/>
    <property type="match status" value="1"/>
</dbReference>
<proteinExistence type="inferred from homology"/>
<dbReference type="PROSITE" id="PS51322">
    <property type="entry name" value="UEV"/>
    <property type="match status" value="1"/>
</dbReference>
<dbReference type="EMBL" id="KQ087200">
    <property type="protein sequence ID" value="KLT42897.1"/>
    <property type="molecule type" value="Genomic_DNA"/>
</dbReference>
<feature type="compositionally biased region" description="Pro residues" evidence="8">
    <location>
        <begin position="341"/>
        <end position="352"/>
    </location>
</feature>
<evidence type="ECO:0000259" key="10">
    <source>
        <dbReference type="PROSITE" id="PS51322"/>
    </source>
</evidence>
<keyword evidence="3 7" id="KW-0813">Transport</keyword>
<dbReference type="Proteomes" id="UP000053611">
    <property type="component" value="Unassembled WGS sequence"/>
</dbReference>
<dbReference type="RefSeq" id="XP_018279388.1">
    <property type="nucleotide sequence ID" value="XM_018421325.1"/>
</dbReference>
<dbReference type="InterPro" id="IPR017916">
    <property type="entry name" value="SB_dom"/>
</dbReference>
<dbReference type="OrthoDB" id="306304at2759"/>
<feature type="compositionally biased region" description="Polar residues" evidence="8">
    <location>
        <begin position="378"/>
        <end position="387"/>
    </location>
</feature>
<dbReference type="InterPro" id="IPR016135">
    <property type="entry name" value="UBQ-conjugating_enzyme/RWD"/>
</dbReference>
<feature type="domain" description="SB" evidence="9">
    <location>
        <begin position="502"/>
        <end position="570"/>
    </location>
</feature>
<dbReference type="Pfam" id="PF09454">
    <property type="entry name" value="Vps23_core"/>
    <property type="match status" value="1"/>
</dbReference>
<dbReference type="SUPFAM" id="SSF140111">
    <property type="entry name" value="Endosomal sorting complex assembly domain"/>
    <property type="match status" value="1"/>
</dbReference>
<dbReference type="AlphaFoldDB" id="A0A0J0XPB1"/>
<dbReference type="SUPFAM" id="SSF54495">
    <property type="entry name" value="UBC-like"/>
    <property type="match status" value="1"/>
</dbReference>
<keyword evidence="4" id="KW-0967">Endosome</keyword>
<feature type="compositionally biased region" description="Pro residues" evidence="8">
    <location>
        <begin position="393"/>
        <end position="406"/>
    </location>
</feature>
<evidence type="ECO:0000313" key="11">
    <source>
        <dbReference type="EMBL" id="KLT42897.1"/>
    </source>
</evidence>
<evidence type="ECO:0000256" key="7">
    <source>
        <dbReference type="PROSITE-ProRule" id="PRU00644"/>
    </source>
</evidence>
<accession>A0A0J0XPB1</accession>
<keyword evidence="6" id="KW-0175">Coiled coil</keyword>
<keyword evidence="12" id="KW-1185">Reference proteome</keyword>
<name>A0A0J0XPB1_9TREE</name>
<dbReference type="InterPro" id="IPR052070">
    <property type="entry name" value="ESCRT-I_UEV_domain"/>
</dbReference>
<dbReference type="PROSITE" id="PS51312">
    <property type="entry name" value="SB"/>
    <property type="match status" value="1"/>
</dbReference>
<reference evidence="11 12" key="1">
    <citation type="submission" date="2015-03" db="EMBL/GenBank/DDBJ databases">
        <title>Genomics and transcriptomics of the oil-accumulating basidiomycete yeast T. oleaginosus allow insights into substrate utilization and the diverse evolutionary trajectories of mating systems in fungi.</title>
        <authorList>
            <consortium name="DOE Joint Genome Institute"/>
            <person name="Kourist R."/>
            <person name="Kracht O."/>
            <person name="Bracharz F."/>
            <person name="Lipzen A."/>
            <person name="Nolan M."/>
            <person name="Ohm R."/>
            <person name="Grigoriev I."/>
            <person name="Sun S."/>
            <person name="Heitman J."/>
            <person name="Bruck T."/>
            <person name="Nowrousian M."/>
        </authorList>
    </citation>
    <scope>NUCLEOTIDE SEQUENCE [LARGE SCALE GENOMIC DNA]</scope>
    <source>
        <strain evidence="11 12">IBC0246</strain>
    </source>
</reference>
<feature type="compositionally biased region" description="Low complexity" evidence="8">
    <location>
        <begin position="297"/>
        <end position="311"/>
    </location>
</feature>
<feature type="compositionally biased region" description="Pro residues" evidence="8">
    <location>
        <begin position="312"/>
        <end position="324"/>
    </location>
</feature>